<accession>A0A9P5R4B3</accession>
<gene>
    <name evidence="1" type="ORF">BG015_005890</name>
</gene>
<dbReference type="AlphaFoldDB" id="A0A9P5R4B3"/>
<keyword evidence="2" id="KW-1185">Reference proteome</keyword>
<organism evidence="1 2">
    <name type="scientific">Linnemannia schmuckeri</name>
    <dbReference type="NCBI Taxonomy" id="64567"/>
    <lineage>
        <taxon>Eukaryota</taxon>
        <taxon>Fungi</taxon>
        <taxon>Fungi incertae sedis</taxon>
        <taxon>Mucoromycota</taxon>
        <taxon>Mortierellomycotina</taxon>
        <taxon>Mortierellomycetes</taxon>
        <taxon>Mortierellales</taxon>
        <taxon>Mortierellaceae</taxon>
        <taxon>Linnemannia</taxon>
    </lineage>
</organism>
<name>A0A9P5R4B3_9FUNG</name>
<reference evidence="1" key="1">
    <citation type="journal article" date="2020" name="Fungal Divers.">
        <title>Resolving the Mortierellaceae phylogeny through synthesis of multi-gene phylogenetics and phylogenomics.</title>
        <authorList>
            <person name="Vandepol N."/>
            <person name="Liber J."/>
            <person name="Desiro A."/>
            <person name="Na H."/>
            <person name="Kennedy M."/>
            <person name="Barry K."/>
            <person name="Grigoriev I.V."/>
            <person name="Miller A.N."/>
            <person name="O'Donnell K."/>
            <person name="Stajich J.E."/>
            <person name="Bonito G."/>
        </authorList>
    </citation>
    <scope>NUCLEOTIDE SEQUENCE</scope>
    <source>
        <strain evidence="1">NRRL 6426</strain>
    </source>
</reference>
<protein>
    <submittedName>
        <fullName evidence="1">Uncharacterized protein</fullName>
    </submittedName>
</protein>
<evidence type="ECO:0000313" key="1">
    <source>
        <dbReference type="EMBL" id="KAF9121197.1"/>
    </source>
</evidence>
<dbReference type="Proteomes" id="UP000748756">
    <property type="component" value="Unassembled WGS sequence"/>
</dbReference>
<sequence>LNGGNPTTIALDFSHCDTLQIGKISLGSGHKNVLTRGYEGHPRFDFLLGSLFIQASISDFGRHNTGLADLIKAFNVRDYNGTNQIKRYLNDL</sequence>
<feature type="non-terminal residue" evidence="1">
    <location>
        <position position="1"/>
    </location>
</feature>
<dbReference type="EMBL" id="JAAAUQ010002741">
    <property type="protein sequence ID" value="KAF9121197.1"/>
    <property type="molecule type" value="Genomic_DNA"/>
</dbReference>
<evidence type="ECO:0000313" key="2">
    <source>
        <dbReference type="Proteomes" id="UP000748756"/>
    </source>
</evidence>
<comment type="caution">
    <text evidence="1">The sequence shown here is derived from an EMBL/GenBank/DDBJ whole genome shotgun (WGS) entry which is preliminary data.</text>
</comment>
<feature type="non-terminal residue" evidence="1">
    <location>
        <position position="92"/>
    </location>
</feature>
<dbReference type="OrthoDB" id="2393071at2759"/>
<proteinExistence type="predicted"/>